<gene>
    <name evidence="1" type="ORF">TRIP_B200582</name>
</gene>
<accession>A0A653A458</accession>
<dbReference type="AlphaFoldDB" id="A0A653A458"/>
<evidence type="ECO:0000313" key="1">
    <source>
        <dbReference type="EMBL" id="VBB42442.1"/>
    </source>
</evidence>
<protein>
    <submittedName>
        <fullName evidence="1">Uncharacterized protein</fullName>
    </submittedName>
</protein>
<organism evidence="1">
    <name type="scientific">Uncultured Desulfatiglans sp</name>
    <dbReference type="NCBI Taxonomy" id="1748965"/>
    <lineage>
        <taxon>Bacteria</taxon>
        <taxon>Pseudomonadati</taxon>
        <taxon>Thermodesulfobacteriota</taxon>
        <taxon>Desulfobacteria</taxon>
        <taxon>Desulfatiglandales</taxon>
        <taxon>Desulfatiglandaceae</taxon>
        <taxon>Desulfatiglans</taxon>
        <taxon>environmental samples</taxon>
    </lineage>
</organism>
<sequence length="153" mass="16875">MKIDLAAYFSKVSQTTQGGGKECEKAERDFSKILESVLGNPVCRGHAAPATVEMKGCSKVEGVEPVPIERSSRLAWYLEDVLDVVENYAQTLADPACSLESIAPYINRMALEQEKIWSLMNGLAAEDGLREVAREVLVTLSAEMSRFERGDYV</sequence>
<name>A0A653A458_UNCDX</name>
<proteinExistence type="predicted"/>
<reference evidence="1" key="1">
    <citation type="submission" date="2018-07" db="EMBL/GenBank/DDBJ databases">
        <authorList>
            <consortium name="Genoscope - CEA"/>
            <person name="William W."/>
        </authorList>
    </citation>
    <scope>NUCLEOTIDE SEQUENCE</scope>
    <source>
        <strain evidence="1">IK1</strain>
    </source>
</reference>
<dbReference type="EMBL" id="UPXX01000013">
    <property type="protein sequence ID" value="VBB42442.1"/>
    <property type="molecule type" value="Genomic_DNA"/>
</dbReference>